<organism evidence="2">
    <name type="scientific">Selaginella moellendorffii</name>
    <name type="common">Spikemoss</name>
    <dbReference type="NCBI Taxonomy" id="88036"/>
    <lineage>
        <taxon>Eukaryota</taxon>
        <taxon>Viridiplantae</taxon>
        <taxon>Streptophyta</taxon>
        <taxon>Embryophyta</taxon>
        <taxon>Tracheophyta</taxon>
        <taxon>Lycopodiopsida</taxon>
        <taxon>Selaginellales</taxon>
        <taxon>Selaginellaceae</taxon>
        <taxon>Selaginella</taxon>
    </lineage>
</organism>
<feature type="non-terminal residue" evidence="1">
    <location>
        <position position="259"/>
    </location>
</feature>
<dbReference type="FunCoup" id="D8TEI8">
    <property type="interactions" value="113"/>
</dbReference>
<evidence type="ECO:0000313" key="1">
    <source>
        <dbReference type="EMBL" id="EFJ04933.1"/>
    </source>
</evidence>
<dbReference type="eggNOG" id="ENOG502QUIN">
    <property type="taxonomic scope" value="Eukaryota"/>
</dbReference>
<dbReference type="STRING" id="88036.D8TEI8"/>
<dbReference type="OrthoDB" id="1523883at2759"/>
<dbReference type="PANTHER" id="PTHR31009">
    <property type="entry name" value="S-ADENOSYL-L-METHIONINE:CARBOXYL METHYLTRANSFERASE FAMILY PROTEIN"/>
    <property type="match status" value="1"/>
</dbReference>
<proteinExistence type="predicted"/>
<dbReference type="HOGENOM" id="CLU_019628_1_1_1"/>
<dbReference type="OMA" id="FRSCHEV"/>
<evidence type="ECO:0008006" key="3">
    <source>
        <dbReference type="Google" id="ProtNLM"/>
    </source>
</evidence>
<reference evidence="1 2" key="1">
    <citation type="journal article" date="2011" name="Science">
        <title>The Selaginella genome identifies genetic changes associated with the evolution of vascular plants.</title>
        <authorList>
            <person name="Banks J.A."/>
            <person name="Nishiyama T."/>
            <person name="Hasebe M."/>
            <person name="Bowman J.L."/>
            <person name="Gribskov M."/>
            <person name="dePamphilis C."/>
            <person name="Albert V.A."/>
            <person name="Aono N."/>
            <person name="Aoyama T."/>
            <person name="Ambrose B.A."/>
            <person name="Ashton N.W."/>
            <person name="Axtell M.J."/>
            <person name="Barker E."/>
            <person name="Barker M.S."/>
            <person name="Bennetzen J.L."/>
            <person name="Bonawitz N.D."/>
            <person name="Chapple C."/>
            <person name="Cheng C."/>
            <person name="Correa L.G."/>
            <person name="Dacre M."/>
            <person name="DeBarry J."/>
            <person name="Dreyer I."/>
            <person name="Elias M."/>
            <person name="Engstrom E.M."/>
            <person name="Estelle M."/>
            <person name="Feng L."/>
            <person name="Finet C."/>
            <person name="Floyd S.K."/>
            <person name="Frommer W.B."/>
            <person name="Fujita T."/>
            <person name="Gramzow L."/>
            <person name="Gutensohn M."/>
            <person name="Harholt J."/>
            <person name="Hattori M."/>
            <person name="Heyl A."/>
            <person name="Hirai T."/>
            <person name="Hiwatashi Y."/>
            <person name="Ishikawa M."/>
            <person name="Iwata M."/>
            <person name="Karol K.G."/>
            <person name="Koehler B."/>
            <person name="Kolukisaoglu U."/>
            <person name="Kubo M."/>
            <person name="Kurata T."/>
            <person name="Lalonde S."/>
            <person name="Li K."/>
            <person name="Li Y."/>
            <person name="Litt A."/>
            <person name="Lyons E."/>
            <person name="Manning G."/>
            <person name="Maruyama T."/>
            <person name="Michael T.P."/>
            <person name="Mikami K."/>
            <person name="Miyazaki S."/>
            <person name="Morinaga S."/>
            <person name="Murata T."/>
            <person name="Mueller-Roeber B."/>
            <person name="Nelson D.R."/>
            <person name="Obara M."/>
            <person name="Oguri Y."/>
            <person name="Olmstead R.G."/>
            <person name="Onodera N."/>
            <person name="Petersen B.L."/>
            <person name="Pils B."/>
            <person name="Prigge M."/>
            <person name="Rensing S.A."/>
            <person name="Riano-Pachon D.M."/>
            <person name="Roberts A.W."/>
            <person name="Sato Y."/>
            <person name="Scheller H.V."/>
            <person name="Schulz B."/>
            <person name="Schulz C."/>
            <person name="Shakirov E.V."/>
            <person name="Shibagaki N."/>
            <person name="Shinohara N."/>
            <person name="Shippen D.E."/>
            <person name="Soerensen I."/>
            <person name="Sotooka R."/>
            <person name="Sugimoto N."/>
            <person name="Sugita M."/>
            <person name="Sumikawa N."/>
            <person name="Tanurdzic M."/>
            <person name="Theissen G."/>
            <person name="Ulvskov P."/>
            <person name="Wakazuki S."/>
            <person name="Weng J.K."/>
            <person name="Willats W.W."/>
            <person name="Wipf D."/>
            <person name="Wolf P.G."/>
            <person name="Yang L."/>
            <person name="Zimmer A.D."/>
            <person name="Zhu Q."/>
            <person name="Mitros T."/>
            <person name="Hellsten U."/>
            <person name="Loque D."/>
            <person name="Otillar R."/>
            <person name="Salamov A."/>
            <person name="Schmutz J."/>
            <person name="Shapiro H."/>
            <person name="Lindquist E."/>
            <person name="Lucas S."/>
            <person name="Rokhsar D."/>
            <person name="Grigoriev I.V."/>
        </authorList>
    </citation>
    <scope>NUCLEOTIDE SEQUENCE [LARGE SCALE GENOMIC DNA]</scope>
</reference>
<accession>D8TEI8</accession>
<dbReference type="SUPFAM" id="SSF53335">
    <property type="entry name" value="S-adenosyl-L-methionine-dependent methyltransferases"/>
    <property type="match status" value="1"/>
</dbReference>
<protein>
    <recommendedName>
        <fullName evidence="3">Methyltransferase domain-containing protein</fullName>
    </recommendedName>
</protein>
<dbReference type="Pfam" id="PF03492">
    <property type="entry name" value="Methyltransf_7"/>
    <property type="match status" value="1"/>
</dbReference>
<name>D8TEI8_SELML</name>
<dbReference type="InterPro" id="IPR029063">
    <property type="entry name" value="SAM-dependent_MTases_sf"/>
</dbReference>
<keyword evidence="2" id="KW-1185">Reference proteome</keyword>
<gene>
    <name evidence="1" type="ORF">SELMODRAFT_24064</name>
</gene>
<dbReference type="AlphaFoldDB" id="D8TEI8"/>
<dbReference type="KEGG" id="smo:SELMODRAFT_24064"/>
<dbReference type="Gene3D" id="3.40.50.150">
    <property type="entry name" value="Vaccinia Virus protein VP39"/>
    <property type="match status" value="1"/>
</dbReference>
<dbReference type="InParanoid" id="D8TEI8"/>
<sequence length="259" mass="28881">MERGTGYTHHSTVQAQGFKDGEAKIKQAMARNALLVDPSLEVIRVADLGCSHGSNAIHAVDFVAREIIELRDLKLSSSSSSSLEIQAIFSDITANDFNTLFSLVPHLQGKPYFFSGVPGSFYLRLFPRSSIHFAMTTFALHSLSKIPEEITNKESPAWNKGTMYIDRSSPQAAIEAVVRQAKEDLQNFLQCRAQELVTGGLLVSKFLIRTTRDLEGPLHNGFQEAWKDLIQEGIISQESLDTFNFPVYFRSCHEVQDAL</sequence>
<evidence type="ECO:0000313" key="2">
    <source>
        <dbReference type="Proteomes" id="UP000001514"/>
    </source>
</evidence>
<dbReference type="InterPro" id="IPR005299">
    <property type="entry name" value="MeTrfase_7"/>
</dbReference>
<dbReference type="Proteomes" id="UP000001514">
    <property type="component" value="Unassembled WGS sequence"/>
</dbReference>
<dbReference type="GO" id="GO:0032259">
    <property type="term" value="P:methylation"/>
    <property type="evidence" value="ECO:0000318"/>
    <property type="project" value="GO_Central"/>
</dbReference>
<dbReference type="EMBL" id="GL377743">
    <property type="protein sequence ID" value="EFJ04933.1"/>
    <property type="molecule type" value="Genomic_DNA"/>
</dbReference>
<dbReference type="GO" id="GO:0008757">
    <property type="term" value="F:S-adenosylmethionine-dependent methyltransferase activity"/>
    <property type="evidence" value="ECO:0000318"/>
    <property type="project" value="GO_Central"/>
</dbReference>
<dbReference type="Gramene" id="EFJ04933">
    <property type="protein sequence ID" value="EFJ04933"/>
    <property type="gene ID" value="SELMODRAFT_24064"/>
</dbReference>